<dbReference type="GO" id="GO:0016787">
    <property type="term" value="F:hydrolase activity"/>
    <property type="evidence" value="ECO:0007669"/>
    <property type="project" value="InterPro"/>
</dbReference>
<evidence type="ECO:0000259" key="1">
    <source>
        <dbReference type="Pfam" id="PF01738"/>
    </source>
</evidence>
<proteinExistence type="predicted"/>
<evidence type="ECO:0000313" key="3">
    <source>
        <dbReference type="Proteomes" id="UP000186601"/>
    </source>
</evidence>
<sequence length="308" mass="33893">MSAPNECTDACFSGEYPRKLTSRWTEGLISYQVFAMKVNRKVGTSSLRQECNRVTSTSTTGKIEQIAGVECYVASPTGDYAKDKVVLFLTDVFGIPLINNRLLADDFARNGFKTVMPDLFNGDPRVLDPPPTFDREAWMAKHRDPESWISALDSVVASLKESGVTRIGTTGYCFGAPPAFHLALNGESDVTVLAHPSRLVCPEDFEKYKAESKAPLLINSCEDDRMFPPEQQTIVDGIMGEGKFAPGYERTYWDGCTHGFAVRGDLSDPKVKAGKEGENKSNINQSAAIDWLNPGAFAASAKFFKKYL</sequence>
<dbReference type="PANTHER" id="PTHR17630">
    <property type="entry name" value="DIENELACTONE HYDROLASE"/>
    <property type="match status" value="1"/>
</dbReference>
<feature type="domain" description="Dienelactone hydrolase" evidence="1">
    <location>
        <begin position="70"/>
        <end position="270"/>
    </location>
</feature>
<dbReference type="STRING" id="98765.A0A2R6P0L7"/>
<keyword evidence="3" id="KW-1185">Reference proteome</keyword>
<name>A0A2R6P0L7_9APHY</name>
<evidence type="ECO:0000313" key="2">
    <source>
        <dbReference type="EMBL" id="PSR82576.1"/>
    </source>
</evidence>
<organism evidence="2 3">
    <name type="scientific">Hermanssonia centrifuga</name>
    <dbReference type="NCBI Taxonomy" id="98765"/>
    <lineage>
        <taxon>Eukaryota</taxon>
        <taxon>Fungi</taxon>
        <taxon>Dikarya</taxon>
        <taxon>Basidiomycota</taxon>
        <taxon>Agaricomycotina</taxon>
        <taxon>Agaricomycetes</taxon>
        <taxon>Polyporales</taxon>
        <taxon>Meruliaceae</taxon>
        <taxon>Hermanssonia</taxon>
    </lineage>
</organism>
<dbReference type="InterPro" id="IPR002925">
    <property type="entry name" value="Dienelactn_hydro"/>
</dbReference>
<dbReference type="EMBL" id="MLYV02000581">
    <property type="protein sequence ID" value="PSR82576.1"/>
    <property type="molecule type" value="Genomic_DNA"/>
</dbReference>
<dbReference type="SUPFAM" id="SSF53474">
    <property type="entry name" value="alpha/beta-Hydrolases"/>
    <property type="match status" value="1"/>
</dbReference>
<dbReference type="AlphaFoldDB" id="A0A2R6P0L7"/>
<protein>
    <recommendedName>
        <fullName evidence="1">Dienelactone hydrolase domain-containing protein</fullName>
    </recommendedName>
</protein>
<dbReference type="OrthoDB" id="17560at2759"/>
<gene>
    <name evidence="2" type="ORF">PHLCEN_2v6009</name>
</gene>
<dbReference type="Proteomes" id="UP000186601">
    <property type="component" value="Unassembled WGS sequence"/>
</dbReference>
<accession>A0A2R6P0L7</accession>
<dbReference type="Pfam" id="PF01738">
    <property type="entry name" value="DLH"/>
    <property type="match status" value="1"/>
</dbReference>
<reference evidence="2 3" key="1">
    <citation type="submission" date="2018-02" db="EMBL/GenBank/DDBJ databases">
        <title>Genome sequence of the basidiomycete white-rot fungus Phlebia centrifuga.</title>
        <authorList>
            <person name="Granchi Z."/>
            <person name="Peng M."/>
            <person name="de Vries R.P."/>
            <person name="Hilden K."/>
            <person name="Makela M.R."/>
            <person name="Grigoriev I."/>
            <person name="Riley R."/>
        </authorList>
    </citation>
    <scope>NUCLEOTIDE SEQUENCE [LARGE SCALE GENOMIC DNA]</scope>
    <source>
        <strain evidence="2 3">FBCC195</strain>
    </source>
</reference>
<comment type="caution">
    <text evidence="2">The sequence shown here is derived from an EMBL/GenBank/DDBJ whole genome shotgun (WGS) entry which is preliminary data.</text>
</comment>
<dbReference type="InterPro" id="IPR029058">
    <property type="entry name" value="AB_hydrolase_fold"/>
</dbReference>
<dbReference type="PANTHER" id="PTHR17630:SF44">
    <property type="entry name" value="PROTEIN AIM2"/>
    <property type="match status" value="1"/>
</dbReference>
<dbReference type="Gene3D" id="3.40.50.1820">
    <property type="entry name" value="alpha/beta hydrolase"/>
    <property type="match status" value="1"/>
</dbReference>